<reference evidence="1" key="1">
    <citation type="journal article" date="2022" name="bioRxiv">
        <title>Sequencing and chromosome-scale assembly of the giantPleurodeles waltlgenome.</title>
        <authorList>
            <person name="Brown T."/>
            <person name="Elewa A."/>
            <person name="Iarovenko S."/>
            <person name="Subramanian E."/>
            <person name="Araus A.J."/>
            <person name="Petzold A."/>
            <person name="Susuki M."/>
            <person name="Suzuki K.-i.T."/>
            <person name="Hayashi T."/>
            <person name="Toyoda A."/>
            <person name="Oliveira C."/>
            <person name="Osipova E."/>
            <person name="Leigh N.D."/>
            <person name="Simon A."/>
            <person name="Yun M.H."/>
        </authorList>
    </citation>
    <scope>NUCLEOTIDE SEQUENCE</scope>
    <source>
        <strain evidence="1">20211129_DDA</strain>
        <tissue evidence="1">Liver</tissue>
    </source>
</reference>
<keyword evidence="2" id="KW-1185">Reference proteome</keyword>
<dbReference type="Gene3D" id="3.30.70.1820">
    <property type="entry name" value="L1 transposable element, RRM domain"/>
    <property type="match status" value="1"/>
</dbReference>
<dbReference type="AlphaFoldDB" id="A0AAV7QT65"/>
<sequence length="305" mass="34492">MRSAIGDTLPQAFTSQVSCNPDICTVLREQHTEKDTGHRPDPRCLTWRATHWQINKTISLFRSSTFTSLHGHGTRIPGAWAAGEHNDQATYNTMERILHEITAVSRIIEGTDSISALTAETKYISSEITGLKSKIWNLEIRLTSVEDRLNMLPDRDQELLCLRSKVIVLEDKSHRDIVHFFGFSKHLAVSDVKRFLRDILLALTGLTFEPPLELQRVHRIGPASQDSMTRPHPIIACFLNHEQVLQILNRAHTHGPTHVTDMKSISLQIFPKKPVTAAGRSYPSASGSVKWILRPIFILFDAKLR</sequence>
<name>A0AAV7QT65_PLEWA</name>
<dbReference type="Proteomes" id="UP001066276">
    <property type="component" value="Chromosome 6"/>
</dbReference>
<comment type="caution">
    <text evidence="1">The sequence shown here is derived from an EMBL/GenBank/DDBJ whole genome shotgun (WGS) entry which is preliminary data.</text>
</comment>
<gene>
    <name evidence="1" type="ORF">NDU88_008921</name>
</gene>
<protein>
    <submittedName>
        <fullName evidence="1">Uncharacterized protein</fullName>
    </submittedName>
</protein>
<evidence type="ECO:0000313" key="2">
    <source>
        <dbReference type="Proteomes" id="UP001066276"/>
    </source>
</evidence>
<proteinExistence type="predicted"/>
<accession>A0AAV7QT65</accession>
<evidence type="ECO:0000313" key="1">
    <source>
        <dbReference type="EMBL" id="KAJ1142607.1"/>
    </source>
</evidence>
<organism evidence="1 2">
    <name type="scientific">Pleurodeles waltl</name>
    <name type="common">Iberian ribbed newt</name>
    <dbReference type="NCBI Taxonomy" id="8319"/>
    <lineage>
        <taxon>Eukaryota</taxon>
        <taxon>Metazoa</taxon>
        <taxon>Chordata</taxon>
        <taxon>Craniata</taxon>
        <taxon>Vertebrata</taxon>
        <taxon>Euteleostomi</taxon>
        <taxon>Amphibia</taxon>
        <taxon>Batrachia</taxon>
        <taxon>Caudata</taxon>
        <taxon>Salamandroidea</taxon>
        <taxon>Salamandridae</taxon>
        <taxon>Pleurodelinae</taxon>
        <taxon>Pleurodeles</taxon>
    </lineage>
</organism>
<dbReference type="EMBL" id="JANPWB010000010">
    <property type="protein sequence ID" value="KAJ1142607.1"/>
    <property type="molecule type" value="Genomic_DNA"/>
</dbReference>